<dbReference type="PANTHER" id="PTHR43434">
    <property type="entry name" value="PHOSPHOGLYCOLATE PHOSPHATASE"/>
    <property type="match status" value="1"/>
</dbReference>
<comment type="caution">
    <text evidence="1">The sequence shown here is derived from an EMBL/GenBank/DDBJ whole genome shotgun (WGS) entry which is preliminary data.</text>
</comment>
<proteinExistence type="predicted"/>
<gene>
    <name evidence="1" type="ORF">H6G97_21205</name>
</gene>
<dbReference type="SFLD" id="SFLDG01129">
    <property type="entry name" value="C1.5:_HAD__Beta-PGM__Phosphata"/>
    <property type="match status" value="1"/>
</dbReference>
<dbReference type="Gene3D" id="3.40.50.1000">
    <property type="entry name" value="HAD superfamily/HAD-like"/>
    <property type="match status" value="1"/>
</dbReference>
<name>A0ABR8DR81_9NOSO</name>
<sequence length="228" mass="24262">MAYQGVILDVDGTLVISNDAHAQGWVEAFAAFGYEVEFEQVRPLIGMGGDQVIPKFAPGLSDKEGKGKEIADKRKELIINKLAVNLTPASGARQLILKMQDQGLRLIIASSATSQELSVLLKAAQVDDLLSQDEAATSSDAEASKPAPDIVEAALSQLKIQPSEVVMLGDTPYDIESANKAGVNVIAFRCGGFDDSQLKDAIAIYNEPADLLAHYDTSPLATKAMTSK</sequence>
<dbReference type="Pfam" id="PF13419">
    <property type="entry name" value="HAD_2"/>
    <property type="match status" value="1"/>
</dbReference>
<reference evidence="1 2" key="1">
    <citation type="journal article" date="2020" name="ISME J.">
        <title>Comparative genomics reveals insights into cyanobacterial evolution and habitat adaptation.</title>
        <authorList>
            <person name="Chen M.Y."/>
            <person name="Teng W.K."/>
            <person name="Zhao L."/>
            <person name="Hu C.X."/>
            <person name="Zhou Y.K."/>
            <person name="Han B.P."/>
            <person name="Song L.R."/>
            <person name="Shu W.S."/>
        </authorList>
    </citation>
    <scope>NUCLEOTIDE SEQUENCE [LARGE SCALE GENOMIC DNA]</scope>
    <source>
        <strain evidence="1 2">FACHB-838</strain>
    </source>
</reference>
<accession>A0ABR8DR81</accession>
<dbReference type="RefSeq" id="WP_190942628.1">
    <property type="nucleotide sequence ID" value="NZ_JACJSI010000045.1"/>
</dbReference>
<dbReference type="SUPFAM" id="SSF56784">
    <property type="entry name" value="HAD-like"/>
    <property type="match status" value="1"/>
</dbReference>
<dbReference type="GO" id="GO:0016787">
    <property type="term" value="F:hydrolase activity"/>
    <property type="evidence" value="ECO:0007669"/>
    <property type="project" value="UniProtKB-KW"/>
</dbReference>
<dbReference type="SFLD" id="SFLDG01135">
    <property type="entry name" value="C1.5.6:_HAD__Beta-PGM__Phospha"/>
    <property type="match status" value="1"/>
</dbReference>
<dbReference type="InterPro" id="IPR023214">
    <property type="entry name" value="HAD_sf"/>
</dbReference>
<organism evidence="1 2">
    <name type="scientific">Nostoc flagelliforme FACHB-838</name>
    <dbReference type="NCBI Taxonomy" id="2692904"/>
    <lineage>
        <taxon>Bacteria</taxon>
        <taxon>Bacillati</taxon>
        <taxon>Cyanobacteriota</taxon>
        <taxon>Cyanophyceae</taxon>
        <taxon>Nostocales</taxon>
        <taxon>Nostocaceae</taxon>
        <taxon>Nostoc</taxon>
    </lineage>
</organism>
<dbReference type="Proteomes" id="UP000623440">
    <property type="component" value="Unassembled WGS sequence"/>
</dbReference>
<dbReference type="InterPro" id="IPR036412">
    <property type="entry name" value="HAD-like_sf"/>
</dbReference>
<dbReference type="PRINTS" id="PR00413">
    <property type="entry name" value="HADHALOGNASE"/>
</dbReference>
<evidence type="ECO:0000313" key="2">
    <source>
        <dbReference type="Proteomes" id="UP000623440"/>
    </source>
</evidence>
<keyword evidence="1" id="KW-0378">Hydrolase</keyword>
<dbReference type="NCBIfam" id="TIGR01509">
    <property type="entry name" value="HAD-SF-IA-v3"/>
    <property type="match status" value="1"/>
</dbReference>
<evidence type="ECO:0000313" key="1">
    <source>
        <dbReference type="EMBL" id="MBD2531967.1"/>
    </source>
</evidence>
<dbReference type="SFLD" id="SFLDS00003">
    <property type="entry name" value="Haloacid_Dehalogenase"/>
    <property type="match status" value="1"/>
</dbReference>
<dbReference type="InterPro" id="IPR041492">
    <property type="entry name" value="HAD_2"/>
</dbReference>
<dbReference type="NCBIfam" id="TIGR01549">
    <property type="entry name" value="HAD-SF-IA-v1"/>
    <property type="match status" value="1"/>
</dbReference>
<dbReference type="PANTHER" id="PTHR43434:SF16">
    <property type="entry name" value="BLL8046 PROTEIN"/>
    <property type="match status" value="1"/>
</dbReference>
<dbReference type="EMBL" id="JACJSI010000045">
    <property type="protein sequence ID" value="MBD2531967.1"/>
    <property type="molecule type" value="Genomic_DNA"/>
</dbReference>
<dbReference type="InterPro" id="IPR023198">
    <property type="entry name" value="PGP-like_dom2"/>
</dbReference>
<dbReference type="InterPro" id="IPR006439">
    <property type="entry name" value="HAD-SF_hydro_IA"/>
</dbReference>
<protein>
    <submittedName>
        <fullName evidence="1">HAD family hydrolase</fullName>
    </submittedName>
</protein>
<keyword evidence="2" id="KW-1185">Reference proteome</keyword>
<dbReference type="InterPro" id="IPR050155">
    <property type="entry name" value="HAD-like_hydrolase_sf"/>
</dbReference>
<dbReference type="Gene3D" id="1.10.150.240">
    <property type="entry name" value="Putative phosphatase, domain 2"/>
    <property type="match status" value="1"/>
</dbReference>